<comment type="similarity">
    <text evidence="1">In the N-terminal section; belongs to the LXG family.</text>
</comment>
<keyword evidence="4" id="KW-1185">Reference proteome</keyword>
<dbReference type="Proteomes" id="UP000019102">
    <property type="component" value="Unassembled WGS sequence"/>
</dbReference>
<gene>
    <name evidence="3" type="ORF">JCM21714_3674</name>
</gene>
<dbReference type="PROSITE" id="PS51756">
    <property type="entry name" value="LXG"/>
    <property type="match status" value="1"/>
</dbReference>
<dbReference type="eggNOG" id="COG5444">
    <property type="taxonomic scope" value="Bacteria"/>
</dbReference>
<evidence type="ECO:0000313" key="3">
    <source>
        <dbReference type="EMBL" id="GAE94512.1"/>
    </source>
</evidence>
<dbReference type="EMBL" id="BAVS01000025">
    <property type="protein sequence ID" value="GAE94512.1"/>
    <property type="molecule type" value="Genomic_DNA"/>
</dbReference>
<dbReference type="InterPro" id="IPR006829">
    <property type="entry name" value="LXG_dom"/>
</dbReference>
<name>W4VMV0_9BACI</name>
<organism evidence="3 4">
    <name type="scientific">Gracilibacillus boraciitolerans JCM 21714</name>
    <dbReference type="NCBI Taxonomy" id="1298598"/>
    <lineage>
        <taxon>Bacteria</taxon>
        <taxon>Bacillati</taxon>
        <taxon>Bacillota</taxon>
        <taxon>Bacilli</taxon>
        <taxon>Bacillales</taxon>
        <taxon>Bacillaceae</taxon>
        <taxon>Gracilibacillus</taxon>
    </lineage>
</organism>
<evidence type="ECO:0000313" key="4">
    <source>
        <dbReference type="Proteomes" id="UP000019102"/>
    </source>
</evidence>
<dbReference type="OrthoDB" id="2806194at2"/>
<evidence type="ECO:0000259" key="2">
    <source>
        <dbReference type="PROSITE" id="PS51756"/>
    </source>
</evidence>
<feature type="domain" description="LXG" evidence="2">
    <location>
        <begin position="1"/>
        <end position="250"/>
    </location>
</feature>
<dbReference type="eggNOG" id="COG0699">
    <property type="taxonomic scope" value="Bacteria"/>
</dbReference>
<sequence length="471" mass="50883">MVNKVDIAEVIEFRNDLKTTSAQIKASIENIKTNIQQIDGMDSFSGKAAKNAKDYFWNFHKSSVLEAFEELHTDLFDQLNNHSDSFNSNVDSSEVAIVQSDYLDDLDYQIDLDYQKLDSIQLTIQRTINSVSDITSAAAPTFYDVTNGKKEVEKLIENLKSNLVSFTREGSYIDSRTKALIERIEKTLAKVGAVKGESRFNDHNFKEKADNLKDFLGNYALPTVTGSVTSAAIAKAAKDNGLSVTEYKKNGKTTYRINASEDALRALGVEPDMNANRALQQSGKTGNPKAPINYYDKGQGKQIYSSIGEEVINNHRAMTAYNDKATTAVKWKNVGKAAKDGALDSIKELNPNGILKSGWVKGVTKAGGIFTAGLSGYSNYNDALADGLTGGKAVGRAAVDTTIETVVGGTVQVAFTAMGTAFIPIPGVGTAIGAAIGIGINIGLNTKFGKSDKSIMDRAKDGFHKLTGWFS</sequence>
<comment type="caution">
    <text evidence="3">The sequence shown here is derived from an EMBL/GenBank/DDBJ whole genome shotgun (WGS) entry which is preliminary data.</text>
</comment>
<dbReference type="STRING" id="1298598.JCM21714_3674"/>
<dbReference type="AlphaFoldDB" id="W4VMV0"/>
<evidence type="ECO:0000256" key="1">
    <source>
        <dbReference type="ARBA" id="ARBA00034117"/>
    </source>
</evidence>
<accession>W4VMV0</accession>
<proteinExistence type="inferred from homology"/>
<dbReference type="Pfam" id="PF04740">
    <property type="entry name" value="LXG"/>
    <property type="match status" value="1"/>
</dbReference>
<reference evidence="3 4" key="1">
    <citation type="journal article" date="2014" name="Genome Announc.">
        <title>Draft Genome Sequence of the Boron-Tolerant and Moderately Halotolerant Bacterium Gracilibacillus boraciitolerans JCM 21714T.</title>
        <authorList>
            <person name="Ahmed I."/>
            <person name="Oshima K."/>
            <person name="Suda W."/>
            <person name="Kitamura K."/>
            <person name="Iida T."/>
            <person name="Ohmori Y."/>
            <person name="Fujiwara T."/>
            <person name="Hattori M."/>
            <person name="Ohkuma M."/>
        </authorList>
    </citation>
    <scope>NUCLEOTIDE SEQUENCE [LARGE SCALE GENOMIC DNA]</scope>
    <source>
        <strain evidence="3 4">JCM 21714</strain>
    </source>
</reference>
<protein>
    <submittedName>
        <fullName evidence="3">Lmo0069 homolog within ESAT-6 gene cluster</fullName>
    </submittedName>
</protein>